<name>A0A2G4SJS1_RHIZD</name>
<organism evidence="1 2">
    <name type="scientific">Rhizopus microsporus ATCC 52813</name>
    <dbReference type="NCBI Taxonomy" id="1340429"/>
    <lineage>
        <taxon>Eukaryota</taxon>
        <taxon>Fungi</taxon>
        <taxon>Fungi incertae sedis</taxon>
        <taxon>Mucoromycota</taxon>
        <taxon>Mucoromycotina</taxon>
        <taxon>Mucoromycetes</taxon>
        <taxon>Mucorales</taxon>
        <taxon>Mucorineae</taxon>
        <taxon>Rhizopodaceae</taxon>
        <taxon>Rhizopus</taxon>
    </lineage>
</organism>
<dbReference type="EMBL" id="KZ303861">
    <property type="protein sequence ID" value="PHZ09014.1"/>
    <property type="molecule type" value="Genomic_DNA"/>
</dbReference>
<dbReference type="Proteomes" id="UP000242254">
    <property type="component" value="Unassembled WGS sequence"/>
</dbReference>
<dbReference type="AlphaFoldDB" id="A0A2G4SJS1"/>
<protein>
    <submittedName>
        <fullName evidence="1">Uncharacterized protein</fullName>
    </submittedName>
</protein>
<keyword evidence="2" id="KW-1185">Reference proteome</keyword>
<evidence type="ECO:0000313" key="2">
    <source>
        <dbReference type="Proteomes" id="UP000242254"/>
    </source>
</evidence>
<proteinExistence type="predicted"/>
<dbReference type="GeneID" id="35442990"/>
<gene>
    <name evidence="1" type="ORF">RHIMIDRAFT_267431</name>
</gene>
<reference evidence="1 2" key="1">
    <citation type="journal article" date="2016" name="Proc. Natl. Acad. Sci. U.S.A.">
        <title>Lipid metabolic changes in an early divergent fungus govern the establishment of a mutualistic symbiosis with endobacteria.</title>
        <authorList>
            <person name="Lastovetsky O.A."/>
            <person name="Gaspar M.L."/>
            <person name="Mondo S.J."/>
            <person name="LaButti K.M."/>
            <person name="Sandor L."/>
            <person name="Grigoriev I.V."/>
            <person name="Henry S.A."/>
            <person name="Pawlowska T.E."/>
        </authorList>
    </citation>
    <scope>NUCLEOTIDE SEQUENCE [LARGE SCALE GENOMIC DNA]</scope>
    <source>
        <strain evidence="1 2">ATCC 52813</strain>
    </source>
</reference>
<dbReference type="RefSeq" id="XP_023462722.1">
    <property type="nucleotide sequence ID" value="XM_023612001.1"/>
</dbReference>
<sequence length="93" mass="10804">MLFLTHLVTYSQMNIWRKVIISLVLTLTTSVARKKGKSAFNEKSKSNDKCAQVVTCTPQTMLHRTLQYEDFITSLLEERRDIILGSFAWSFWS</sequence>
<evidence type="ECO:0000313" key="1">
    <source>
        <dbReference type="EMBL" id="PHZ09014.1"/>
    </source>
</evidence>
<accession>A0A2G4SJS1</accession>